<dbReference type="Pfam" id="PF01926">
    <property type="entry name" value="MMR_HSR1"/>
    <property type="match status" value="1"/>
</dbReference>
<dbReference type="OrthoDB" id="8954335at2759"/>
<dbReference type="AlphaFoldDB" id="A0A9P7E2H7"/>
<feature type="non-terminal residue" evidence="2">
    <location>
        <position position="193"/>
    </location>
</feature>
<sequence>QPSRPNVVLFGERGAGKSSLINMLVGRDVSSPSNPDLAPFASRGYAVDVGGREVVVWDSVGLQKGEHHDTLSEGATRNLQGLIQNIHSGLNLLLFCVNAARVSEALGINYDAFYSIVGGKKVPIVLIVTGLEDKDPMEGWWKENEAEFKRHGLTFDGHACITTTRGKPLRDGPGHRHDEQYEQSKLAVKELIK</sequence>
<reference evidence="2" key="1">
    <citation type="journal article" date="2020" name="New Phytol.">
        <title>Comparative genomics reveals dynamic genome evolution in host specialist ectomycorrhizal fungi.</title>
        <authorList>
            <person name="Lofgren L.A."/>
            <person name="Nguyen N.H."/>
            <person name="Vilgalys R."/>
            <person name="Ruytinx J."/>
            <person name="Liao H.L."/>
            <person name="Branco S."/>
            <person name="Kuo A."/>
            <person name="LaButti K."/>
            <person name="Lipzen A."/>
            <person name="Andreopoulos W."/>
            <person name="Pangilinan J."/>
            <person name="Riley R."/>
            <person name="Hundley H."/>
            <person name="Na H."/>
            <person name="Barry K."/>
            <person name="Grigoriev I.V."/>
            <person name="Stajich J.E."/>
            <person name="Kennedy P.G."/>
        </authorList>
    </citation>
    <scope>NUCLEOTIDE SEQUENCE</scope>
    <source>
        <strain evidence="2">S12</strain>
    </source>
</reference>
<evidence type="ECO:0000313" key="2">
    <source>
        <dbReference type="EMBL" id="KAG1809782.1"/>
    </source>
</evidence>
<name>A0A9P7E2H7_9AGAM</name>
<dbReference type="CDD" id="cd00882">
    <property type="entry name" value="Ras_like_GTPase"/>
    <property type="match status" value="1"/>
</dbReference>
<gene>
    <name evidence="2" type="ORF">HD556DRAFT_1217113</name>
</gene>
<dbReference type="Gene3D" id="3.40.50.300">
    <property type="entry name" value="P-loop containing nucleotide triphosphate hydrolases"/>
    <property type="match status" value="1"/>
</dbReference>
<dbReference type="SUPFAM" id="SSF52540">
    <property type="entry name" value="P-loop containing nucleoside triphosphate hydrolases"/>
    <property type="match status" value="1"/>
</dbReference>
<dbReference type="RefSeq" id="XP_041167447.1">
    <property type="nucleotide sequence ID" value="XM_041296709.1"/>
</dbReference>
<organism evidence="2 3">
    <name type="scientific">Suillus plorans</name>
    <dbReference type="NCBI Taxonomy" id="116603"/>
    <lineage>
        <taxon>Eukaryota</taxon>
        <taxon>Fungi</taxon>
        <taxon>Dikarya</taxon>
        <taxon>Basidiomycota</taxon>
        <taxon>Agaricomycotina</taxon>
        <taxon>Agaricomycetes</taxon>
        <taxon>Agaricomycetidae</taxon>
        <taxon>Boletales</taxon>
        <taxon>Suillineae</taxon>
        <taxon>Suillaceae</taxon>
        <taxon>Suillus</taxon>
    </lineage>
</organism>
<feature type="domain" description="G" evidence="1">
    <location>
        <begin position="6"/>
        <end position="126"/>
    </location>
</feature>
<evidence type="ECO:0000313" key="3">
    <source>
        <dbReference type="Proteomes" id="UP000719766"/>
    </source>
</evidence>
<dbReference type="InterPro" id="IPR006073">
    <property type="entry name" value="GTP-bd"/>
</dbReference>
<evidence type="ECO:0000259" key="1">
    <source>
        <dbReference type="Pfam" id="PF01926"/>
    </source>
</evidence>
<keyword evidence="3" id="KW-1185">Reference proteome</keyword>
<dbReference type="EMBL" id="JABBWE010000001">
    <property type="protein sequence ID" value="KAG1809782.1"/>
    <property type="molecule type" value="Genomic_DNA"/>
</dbReference>
<dbReference type="Proteomes" id="UP000719766">
    <property type="component" value="Unassembled WGS sequence"/>
</dbReference>
<comment type="caution">
    <text evidence="2">The sequence shown here is derived from an EMBL/GenBank/DDBJ whole genome shotgun (WGS) entry which is preliminary data.</text>
</comment>
<proteinExistence type="predicted"/>
<dbReference type="GeneID" id="64590473"/>
<dbReference type="InterPro" id="IPR027417">
    <property type="entry name" value="P-loop_NTPase"/>
</dbReference>
<dbReference type="GO" id="GO:0005525">
    <property type="term" value="F:GTP binding"/>
    <property type="evidence" value="ECO:0007669"/>
    <property type="project" value="InterPro"/>
</dbReference>
<protein>
    <recommendedName>
        <fullName evidence="1">G domain-containing protein</fullName>
    </recommendedName>
</protein>
<feature type="non-terminal residue" evidence="2">
    <location>
        <position position="1"/>
    </location>
</feature>
<accession>A0A9P7E2H7</accession>